<dbReference type="EMBL" id="CP042437">
    <property type="protein sequence ID" value="QEC74632.1"/>
    <property type="molecule type" value="Genomic_DNA"/>
</dbReference>
<sequence>MRAQQQTFALLFILKKPKGKKDPRSHIYVQLRGNGQKELWSTQRKCLREHWDVRAKRVCGGPKGEVRDINAWLEVLHSPVFQCRQELYGTGKPFTATDIRRLMQGEELFPARTLSEVWHYHYDQVARLLGKDYTYSTIHKYNTSWKALKRFMKLRSGEEDIRLDALDLHFVREYEVWLKTDYGVINNTAVGTNNTTNVAKPNDDTQMLLFQI</sequence>
<dbReference type="InterPro" id="IPR025269">
    <property type="entry name" value="SAM-like_dom"/>
</dbReference>
<dbReference type="KEGG" id="mgk:FSB76_01225"/>
<organism evidence="3 4">
    <name type="scientific">Mucilaginibacter ginsenosidivorax</name>
    <dbReference type="NCBI Taxonomy" id="862126"/>
    <lineage>
        <taxon>Bacteria</taxon>
        <taxon>Pseudomonadati</taxon>
        <taxon>Bacteroidota</taxon>
        <taxon>Sphingobacteriia</taxon>
        <taxon>Sphingobacteriales</taxon>
        <taxon>Sphingobacteriaceae</taxon>
        <taxon>Mucilaginibacter</taxon>
    </lineage>
</organism>
<keyword evidence="4" id="KW-1185">Reference proteome</keyword>
<gene>
    <name evidence="3" type="ORF">FSB76_01225</name>
</gene>
<dbReference type="InterPro" id="IPR010998">
    <property type="entry name" value="Integrase_recombinase_N"/>
</dbReference>
<dbReference type="GO" id="GO:0003677">
    <property type="term" value="F:DNA binding"/>
    <property type="evidence" value="ECO:0007669"/>
    <property type="project" value="UniProtKB-KW"/>
</dbReference>
<name>A0A5B8VUR5_9SPHI</name>
<evidence type="ECO:0000259" key="2">
    <source>
        <dbReference type="Pfam" id="PF13102"/>
    </source>
</evidence>
<accession>A0A5B8VUR5</accession>
<keyword evidence="1" id="KW-0238">DNA-binding</keyword>
<dbReference type="AlphaFoldDB" id="A0A5B8VUR5"/>
<proteinExistence type="predicted"/>
<feature type="domain" description="Phage integrase SAM-like" evidence="2">
    <location>
        <begin position="129"/>
        <end position="190"/>
    </location>
</feature>
<evidence type="ECO:0000313" key="3">
    <source>
        <dbReference type="EMBL" id="QEC74632.1"/>
    </source>
</evidence>
<evidence type="ECO:0000256" key="1">
    <source>
        <dbReference type="ARBA" id="ARBA00023125"/>
    </source>
</evidence>
<evidence type="ECO:0000313" key="4">
    <source>
        <dbReference type="Proteomes" id="UP000321362"/>
    </source>
</evidence>
<dbReference type="Gene3D" id="1.10.150.130">
    <property type="match status" value="1"/>
</dbReference>
<reference evidence="3 4" key="1">
    <citation type="journal article" date="2013" name="J. Microbiol.">
        <title>Mucilaginibacter ginsenosidivorax sp. nov., with ginsenoside converting activity isolated from sediment.</title>
        <authorList>
            <person name="Kim J.K."/>
            <person name="Choi T.E."/>
            <person name="Liu Q.M."/>
            <person name="Park H.Y."/>
            <person name="Yi T.H."/>
            <person name="Yoon M.H."/>
            <person name="Kim S.C."/>
            <person name="Im W.T."/>
        </authorList>
    </citation>
    <scope>NUCLEOTIDE SEQUENCE [LARGE SCALE GENOMIC DNA]</scope>
    <source>
        <strain evidence="3 4">KHI28</strain>
    </source>
</reference>
<dbReference type="Pfam" id="PF13102">
    <property type="entry name" value="Phage_int_SAM_5"/>
    <property type="match status" value="1"/>
</dbReference>
<dbReference type="Proteomes" id="UP000321362">
    <property type="component" value="Chromosome"/>
</dbReference>
<protein>
    <recommendedName>
        <fullName evidence="2">Phage integrase SAM-like domain-containing protein</fullName>
    </recommendedName>
</protein>